<gene>
    <name evidence="1" type="ORF">FF38_08212</name>
</gene>
<comment type="caution">
    <text evidence="1">The sequence shown here is derived from an EMBL/GenBank/DDBJ whole genome shotgun (WGS) entry which is preliminary data.</text>
</comment>
<evidence type="ECO:0000313" key="2">
    <source>
        <dbReference type="Proteomes" id="UP000037069"/>
    </source>
</evidence>
<name>A0A0L0CI78_LUCCU</name>
<protein>
    <submittedName>
        <fullName evidence="1">Uncharacterized protein</fullName>
    </submittedName>
</protein>
<proteinExistence type="predicted"/>
<dbReference type="AlphaFoldDB" id="A0A0L0CI78"/>
<dbReference type="Proteomes" id="UP000037069">
    <property type="component" value="Unassembled WGS sequence"/>
</dbReference>
<organism evidence="1 2">
    <name type="scientific">Lucilia cuprina</name>
    <name type="common">Green bottle fly</name>
    <name type="synonym">Australian sheep blowfly</name>
    <dbReference type="NCBI Taxonomy" id="7375"/>
    <lineage>
        <taxon>Eukaryota</taxon>
        <taxon>Metazoa</taxon>
        <taxon>Ecdysozoa</taxon>
        <taxon>Arthropoda</taxon>
        <taxon>Hexapoda</taxon>
        <taxon>Insecta</taxon>
        <taxon>Pterygota</taxon>
        <taxon>Neoptera</taxon>
        <taxon>Endopterygota</taxon>
        <taxon>Diptera</taxon>
        <taxon>Brachycera</taxon>
        <taxon>Muscomorpha</taxon>
        <taxon>Oestroidea</taxon>
        <taxon>Calliphoridae</taxon>
        <taxon>Luciliinae</taxon>
        <taxon>Lucilia</taxon>
    </lineage>
</organism>
<evidence type="ECO:0000313" key="1">
    <source>
        <dbReference type="EMBL" id="KNC32118.1"/>
    </source>
</evidence>
<accession>A0A0L0CI78</accession>
<reference evidence="1 2" key="1">
    <citation type="journal article" date="2015" name="Nat. Commun.">
        <title>Lucilia cuprina genome unlocks parasitic fly biology to underpin future interventions.</title>
        <authorList>
            <person name="Anstead C.A."/>
            <person name="Korhonen P.K."/>
            <person name="Young N.D."/>
            <person name="Hall R.S."/>
            <person name="Jex A.R."/>
            <person name="Murali S.C."/>
            <person name="Hughes D.S."/>
            <person name="Lee S.F."/>
            <person name="Perry T."/>
            <person name="Stroehlein A.J."/>
            <person name="Ansell B.R."/>
            <person name="Breugelmans B."/>
            <person name="Hofmann A."/>
            <person name="Qu J."/>
            <person name="Dugan S."/>
            <person name="Lee S.L."/>
            <person name="Chao H."/>
            <person name="Dinh H."/>
            <person name="Han Y."/>
            <person name="Doddapaneni H.V."/>
            <person name="Worley K.C."/>
            <person name="Muzny D.M."/>
            <person name="Ioannidis P."/>
            <person name="Waterhouse R.M."/>
            <person name="Zdobnov E.M."/>
            <person name="James P.J."/>
            <person name="Bagnall N.H."/>
            <person name="Kotze A.C."/>
            <person name="Gibbs R.A."/>
            <person name="Richards S."/>
            <person name="Batterham P."/>
            <person name="Gasser R.B."/>
        </authorList>
    </citation>
    <scope>NUCLEOTIDE SEQUENCE [LARGE SCALE GENOMIC DNA]</scope>
    <source>
        <strain evidence="1 2">LS</strain>
        <tissue evidence="1">Full body</tissue>
    </source>
</reference>
<sequence length="137" mass="15640">MSILRCNIRDVEPTTSSLKRNDYHLHTPLFVLDVIRLFQDHPKYIGGLKESHIVGLLEKEDIATGDVEAQVRMALKELMSIGFVRFVSQGYRTLGPFAKLALARTPHQQNVAWERLNKMQKINCMNFGSSFSMRSCS</sequence>
<dbReference type="OrthoDB" id="6774326at2759"/>
<keyword evidence="2" id="KW-1185">Reference proteome</keyword>
<dbReference type="OMA" id="TIRDCEP"/>
<dbReference type="EMBL" id="JRES01000340">
    <property type="protein sequence ID" value="KNC32118.1"/>
    <property type="molecule type" value="Genomic_DNA"/>
</dbReference>